<feature type="domain" description="Gnk2-homologous" evidence="6">
    <location>
        <begin position="32"/>
        <end position="133"/>
    </location>
</feature>
<evidence type="ECO:0000256" key="2">
    <source>
        <dbReference type="ARBA" id="ARBA00022737"/>
    </source>
</evidence>
<proteinExistence type="predicted"/>
<name>A0AAE1MAZ9_9FABA</name>
<reference evidence="7" key="1">
    <citation type="submission" date="2023-10" db="EMBL/GenBank/DDBJ databases">
        <title>Chromosome-level genome of the transformable northern wattle, Acacia crassicarpa.</title>
        <authorList>
            <person name="Massaro I."/>
            <person name="Sinha N.R."/>
            <person name="Poethig S."/>
            <person name="Leichty A.R."/>
        </authorList>
    </citation>
    <scope>NUCLEOTIDE SEQUENCE</scope>
    <source>
        <strain evidence="7">Acra3RX</strain>
        <tissue evidence="7">Leaf</tissue>
    </source>
</reference>
<comment type="catalytic activity">
    <reaction evidence="4">
        <text>L-threonyl-[protein] + ATP = O-phospho-L-threonyl-[protein] + ADP + H(+)</text>
        <dbReference type="Rhea" id="RHEA:46608"/>
        <dbReference type="Rhea" id="RHEA-COMP:11060"/>
        <dbReference type="Rhea" id="RHEA-COMP:11605"/>
        <dbReference type="ChEBI" id="CHEBI:15378"/>
        <dbReference type="ChEBI" id="CHEBI:30013"/>
        <dbReference type="ChEBI" id="CHEBI:30616"/>
        <dbReference type="ChEBI" id="CHEBI:61977"/>
        <dbReference type="ChEBI" id="CHEBI:456216"/>
    </reaction>
</comment>
<protein>
    <recommendedName>
        <fullName evidence="6">Gnk2-homologous domain-containing protein</fullName>
    </recommendedName>
</protein>
<evidence type="ECO:0000259" key="6">
    <source>
        <dbReference type="PROSITE" id="PS51473"/>
    </source>
</evidence>
<keyword evidence="1 5" id="KW-0732">Signal</keyword>
<sequence length="274" mass="30505">MTTSMVMASSHKIFLLFFFITFLLFPNTQAQYYVSHICYSNQTFAANSTFQSDRTKLLSSLASNNAIDFYNAIVSSGGDTVYGLFMCRGDVNLTTCHQCVVVATQRLPSDCPVSKEAIIWYEECFLRYSDRSFFSTIDTRPRYGLRNIDNVSNPASFMRTLYDIMNKTADEAAKPAVGEKKYASTARGEIVPFRTVFCLAQCTPNLSPSDCRWCLSGAIGDLNWCCNGSEGGRVLYPSCNVRYEFYPFYLLEAPAPTPTLAIVPLPGSQGKALT</sequence>
<accession>A0AAE1MAZ9</accession>
<dbReference type="PANTHER" id="PTHR32099:SF110">
    <property type="entry name" value="CYSTEINE-RICH RECEPTOR-KINASE-LIKE PROTEIN"/>
    <property type="match status" value="1"/>
</dbReference>
<evidence type="ECO:0000256" key="4">
    <source>
        <dbReference type="ARBA" id="ARBA00047951"/>
    </source>
</evidence>
<feature type="domain" description="Gnk2-homologous" evidence="6">
    <location>
        <begin position="139"/>
        <end position="248"/>
    </location>
</feature>
<keyword evidence="8" id="KW-1185">Reference proteome</keyword>
<gene>
    <name evidence="7" type="ORF">QN277_005306</name>
</gene>
<comment type="caution">
    <text evidence="7">The sequence shown here is derived from an EMBL/GenBank/DDBJ whole genome shotgun (WGS) entry which is preliminary data.</text>
</comment>
<dbReference type="Gene3D" id="3.30.430.20">
    <property type="entry name" value="Gnk2 domain, C-X8-C-X2-C motif"/>
    <property type="match status" value="2"/>
</dbReference>
<feature type="chain" id="PRO_5042289158" description="Gnk2-homologous domain-containing protein" evidence="5">
    <location>
        <begin position="31"/>
        <end position="274"/>
    </location>
</feature>
<feature type="signal peptide" evidence="5">
    <location>
        <begin position="1"/>
        <end position="30"/>
    </location>
</feature>
<evidence type="ECO:0000313" key="8">
    <source>
        <dbReference type="Proteomes" id="UP001293593"/>
    </source>
</evidence>
<dbReference type="Pfam" id="PF01657">
    <property type="entry name" value="Stress-antifung"/>
    <property type="match status" value="2"/>
</dbReference>
<dbReference type="InterPro" id="IPR038408">
    <property type="entry name" value="GNK2_sf"/>
</dbReference>
<evidence type="ECO:0000256" key="5">
    <source>
        <dbReference type="SAM" id="SignalP"/>
    </source>
</evidence>
<dbReference type="PROSITE" id="PS51473">
    <property type="entry name" value="GNK2"/>
    <property type="match status" value="2"/>
</dbReference>
<evidence type="ECO:0000313" key="7">
    <source>
        <dbReference type="EMBL" id="KAK4258910.1"/>
    </source>
</evidence>
<dbReference type="AlphaFoldDB" id="A0AAE1MAZ9"/>
<dbReference type="FunFam" id="3.30.430.20:FF:000012">
    <property type="entry name" value="Cysteine-rich receptor-like protein kinase 25"/>
    <property type="match status" value="1"/>
</dbReference>
<comment type="catalytic activity">
    <reaction evidence="3">
        <text>L-seryl-[protein] + ATP = O-phospho-L-seryl-[protein] + ADP + H(+)</text>
        <dbReference type="Rhea" id="RHEA:17989"/>
        <dbReference type="Rhea" id="RHEA-COMP:9863"/>
        <dbReference type="Rhea" id="RHEA-COMP:11604"/>
        <dbReference type="ChEBI" id="CHEBI:15378"/>
        <dbReference type="ChEBI" id="CHEBI:29999"/>
        <dbReference type="ChEBI" id="CHEBI:30616"/>
        <dbReference type="ChEBI" id="CHEBI:83421"/>
        <dbReference type="ChEBI" id="CHEBI:456216"/>
    </reaction>
</comment>
<dbReference type="CDD" id="cd23509">
    <property type="entry name" value="Gnk2-like"/>
    <property type="match status" value="2"/>
</dbReference>
<keyword evidence="2" id="KW-0677">Repeat</keyword>
<dbReference type="InterPro" id="IPR002902">
    <property type="entry name" value="GNK2"/>
</dbReference>
<organism evidence="7 8">
    <name type="scientific">Acacia crassicarpa</name>
    <name type="common">northern wattle</name>
    <dbReference type="NCBI Taxonomy" id="499986"/>
    <lineage>
        <taxon>Eukaryota</taxon>
        <taxon>Viridiplantae</taxon>
        <taxon>Streptophyta</taxon>
        <taxon>Embryophyta</taxon>
        <taxon>Tracheophyta</taxon>
        <taxon>Spermatophyta</taxon>
        <taxon>Magnoliopsida</taxon>
        <taxon>eudicotyledons</taxon>
        <taxon>Gunneridae</taxon>
        <taxon>Pentapetalae</taxon>
        <taxon>rosids</taxon>
        <taxon>fabids</taxon>
        <taxon>Fabales</taxon>
        <taxon>Fabaceae</taxon>
        <taxon>Caesalpinioideae</taxon>
        <taxon>mimosoid clade</taxon>
        <taxon>Acacieae</taxon>
        <taxon>Acacia</taxon>
    </lineage>
</organism>
<dbReference type="FunFam" id="3.30.430.20:FF:000013">
    <property type="entry name" value="Cysteine-rich RLK (RECEPTOR-like protein kinase) 23"/>
    <property type="match status" value="1"/>
</dbReference>
<evidence type="ECO:0000256" key="3">
    <source>
        <dbReference type="ARBA" id="ARBA00047558"/>
    </source>
</evidence>
<dbReference type="Proteomes" id="UP001293593">
    <property type="component" value="Unassembled WGS sequence"/>
</dbReference>
<evidence type="ECO:0000256" key="1">
    <source>
        <dbReference type="ARBA" id="ARBA00022729"/>
    </source>
</evidence>
<dbReference type="EMBL" id="JAWXYG010000011">
    <property type="protein sequence ID" value="KAK4258910.1"/>
    <property type="molecule type" value="Genomic_DNA"/>
</dbReference>
<dbReference type="PANTHER" id="PTHR32099">
    <property type="entry name" value="CYSTEINE-RICH REPEAT SECRETORY PROTEIN"/>
    <property type="match status" value="1"/>
</dbReference>